<reference evidence="2" key="1">
    <citation type="journal article" date="2020" name="Stud. Mycol.">
        <title>101 Dothideomycetes genomes: a test case for predicting lifestyles and emergence of pathogens.</title>
        <authorList>
            <person name="Haridas S."/>
            <person name="Albert R."/>
            <person name="Binder M."/>
            <person name="Bloem J."/>
            <person name="Labutti K."/>
            <person name="Salamov A."/>
            <person name="Andreopoulos B."/>
            <person name="Baker S."/>
            <person name="Barry K."/>
            <person name="Bills G."/>
            <person name="Bluhm B."/>
            <person name="Cannon C."/>
            <person name="Castanera R."/>
            <person name="Culley D."/>
            <person name="Daum C."/>
            <person name="Ezra D."/>
            <person name="Gonzalez J."/>
            <person name="Henrissat B."/>
            <person name="Kuo A."/>
            <person name="Liang C."/>
            <person name="Lipzen A."/>
            <person name="Lutzoni F."/>
            <person name="Magnuson J."/>
            <person name="Mondo S."/>
            <person name="Nolan M."/>
            <person name="Ohm R."/>
            <person name="Pangilinan J."/>
            <person name="Park H.-J."/>
            <person name="Ramirez L."/>
            <person name="Alfaro M."/>
            <person name="Sun H."/>
            <person name="Tritt A."/>
            <person name="Yoshinaga Y."/>
            <person name="Zwiers L.-H."/>
            <person name="Turgeon B."/>
            <person name="Goodwin S."/>
            <person name="Spatafora J."/>
            <person name="Crous P."/>
            <person name="Grigoriev I."/>
        </authorList>
    </citation>
    <scope>NUCLEOTIDE SEQUENCE</scope>
    <source>
        <strain evidence="2">CBS 130266</strain>
    </source>
</reference>
<dbReference type="InterPro" id="IPR052985">
    <property type="entry name" value="CoA-trans_III_biosynth/detox"/>
</dbReference>
<dbReference type="GO" id="GO:0003824">
    <property type="term" value="F:catalytic activity"/>
    <property type="evidence" value="ECO:0007669"/>
    <property type="project" value="InterPro"/>
</dbReference>
<dbReference type="AlphaFoldDB" id="A0A9P4P261"/>
<accession>A0A9P4P261</accession>
<evidence type="ECO:0000313" key="3">
    <source>
        <dbReference type="Proteomes" id="UP000800235"/>
    </source>
</evidence>
<dbReference type="SUPFAM" id="SSF89796">
    <property type="entry name" value="CoA-transferase family III (CaiB/BaiF)"/>
    <property type="match status" value="2"/>
</dbReference>
<proteinExistence type="inferred from homology"/>
<dbReference type="EMBL" id="MU007012">
    <property type="protein sequence ID" value="KAF2435930.1"/>
    <property type="molecule type" value="Genomic_DNA"/>
</dbReference>
<protein>
    <submittedName>
        <fullName evidence="2">CoA-transferase family III</fullName>
    </submittedName>
</protein>
<gene>
    <name evidence="2" type="ORF">EJ08DRAFT_295006</name>
</gene>
<comment type="similarity">
    <text evidence="1">Belongs to the CoA-transferase III family.</text>
</comment>
<dbReference type="PANTHER" id="PTHR48229:SF2">
    <property type="entry name" value="CAIB_BAIF FAMILY PROTEIN"/>
    <property type="match status" value="1"/>
</dbReference>
<evidence type="ECO:0000313" key="2">
    <source>
        <dbReference type="EMBL" id="KAF2435930.1"/>
    </source>
</evidence>
<dbReference type="Gene3D" id="3.40.50.10540">
    <property type="entry name" value="Crotonobetainyl-coa:carnitine coa-transferase, domain 1"/>
    <property type="match status" value="1"/>
</dbReference>
<dbReference type="Proteomes" id="UP000800235">
    <property type="component" value="Unassembled WGS sequence"/>
</dbReference>
<name>A0A9P4P261_9PEZI</name>
<evidence type="ECO:0000256" key="1">
    <source>
        <dbReference type="ARBA" id="ARBA00008383"/>
    </source>
</evidence>
<dbReference type="InterPro" id="IPR023606">
    <property type="entry name" value="CoA-Trfase_III_dom_1_sf"/>
</dbReference>
<dbReference type="InterPro" id="IPR003673">
    <property type="entry name" value="CoA-Trfase_fam_III"/>
</dbReference>
<keyword evidence="3" id="KW-1185">Reference proteome</keyword>
<dbReference type="PANTHER" id="PTHR48229">
    <property type="entry name" value="CAIB/BAIF FAMILY ENZYME (AFU_ORTHOLOGUE AFUA_1G05360)-RELATED"/>
    <property type="match status" value="1"/>
</dbReference>
<dbReference type="OrthoDB" id="2308815at2759"/>
<dbReference type="Pfam" id="PF02515">
    <property type="entry name" value="CoA_transf_3"/>
    <property type="match status" value="1"/>
</dbReference>
<organism evidence="2 3">
    <name type="scientific">Tothia fuscella</name>
    <dbReference type="NCBI Taxonomy" id="1048955"/>
    <lineage>
        <taxon>Eukaryota</taxon>
        <taxon>Fungi</taxon>
        <taxon>Dikarya</taxon>
        <taxon>Ascomycota</taxon>
        <taxon>Pezizomycotina</taxon>
        <taxon>Dothideomycetes</taxon>
        <taxon>Pleosporomycetidae</taxon>
        <taxon>Venturiales</taxon>
        <taxon>Cylindrosympodiaceae</taxon>
        <taxon>Tothia</taxon>
    </lineage>
</organism>
<comment type="caution">
    <text evidence="2">The sequence shown here is derived from an EMBL/GenBank/DDBJ whole genome shotgun (WGS) entry which is preliminary data.</text>
</comment>
<sequence>MSTTNGSNETNGTNGHKSKYSVPAQTRLVFEDGILNNPLIAKDLPKDAKELGKKIKYHGYDAPSIPIIWRFAESVSALKGLEAVMILALLKKKYNTEVDGVRINTDHASLFFMSTLLWTLDSKGGNITAADASSTDPAVATKLAKYFQSYDIHRAWSTPHRASTTNIYKTKNGRFFHLHGSMDPDPSLESIGLPKELDSPTVEESWKPFKEKMSQIDSKDMQTIASDKYKQAGTICWTTEEFKNTEHGRANAHIGLFEVREHASKQAPGWWPDSPQTSAKRPLAGLKVVDITRVIAAPAITRGLAELGASIMRVTAPHLVDYSSLHCDLNWGKWNCHLDFRKEEDRGKLQELIKDADVVVSAYRPHVLDKWGFGEEDILKMCEGGGRGVIYVRENCYGWHGPWSYRSGWQQISDACCGVSMEYGRAMGNDEPVTPVFPNSDYCTGIAGVSGIIQALLLRADKGGSYSVDVALNYYSQWLVNSCGTYPVHVWNELWSSYDKPVFRHYHAMLYTIPRMLGMLAKNSKSPIRQGQFFEDREAENLGTTIRTVKPILEFPGGEVELRFNVGTRGNGVDQPRWPDDLMTPIVQ</sequence>